<evidence type="ECO:0000313" key="2">
    <source>
        <dbReference type="EMBL" id="RAJ33030.1"/>
    </source>
</evidence>
<comment type="caution">
    <text evidence="2">The sequence shown here is derived from an EMBL/GenBank/DDBJ whole genome shotgun (WGS) entry which is preliminary data.</text>
</comment>
<dbReference type="OrthoDB" id="739308at2"/>
<proteinExistence type="predicted"/>
<dbReference type="AlphaFoldDB" id="A0A327SUP8"/>
<reference evidence="2 3" key="1">
    <citation type="submission" date="2018-06" db="EMBL/GenBank/DDBJ databases">
        <title>Genomic Encyclopedia of Archaeal and Bacterial Type Strains, Phase II (KMG-II): from individual species to whole genera.</title>
        <authorList>
            <person name="Goeker M."/>
        </authorList>
    </citation>
    <scope>NUCLEOTIDE SEQUENCE [LARGE SCALE GENOMIC DNA]</scope>
    <source>
        <strain evidence="2 3">DSM 14825</strain>
    </source>
</reference>
<dbReference type="EMBL" id="QLLR01000005">
    <property type="protein sequence ID" value="RAJ33030.1"/>
    <property type="molecule type" value="Genomic_DNA"/>
</dbReference>
<evidence type="ECO:0000313" key="3">
    <source>
        <dbReference type="Proteomes" id="UP000249754"/>
    </source>
</evidence>
<dbReference type="RefSeq" id="WP_111633272.1">
    <property type="nucleotide sequence ID" value="NZ_QLLR01000005.1"/>
</dbReference>
<gene>
    <name evidence="2" type="ORF">LY11_01720</name>
</gene>
<feature type="region of interest" description="Disordered" evidence="1">
    <location>
        <begin position="369"/>
        <end position="408"/>
    </location>
</feature>
<evidence type="ECO:0000256" key="1">
    <source>
        <dbReference type="SAM" id="MobiDB-lite"/>
    </source>
</evidence>
<organism evidence="2 3">
    <name type="scientific">Pedobacter cryoconitis</name>
    <dbReference type="NCBI Taxonomy" id="188932"/>
    <lineage>
        <taxon>Bacteria</taxon>
        <taxon>Pseudomonadati</taxon>
        <taxon>Bacteroidota</taxon>
        <taxon>Sphingobacteriia</taxon>
        <taxon>Sphingobacteriales</taxon>
        <taxon>Sphingobacteriaceae</taxon>
        <taxon>Pedobacter</taxon>
    </lineage>
</organism>
<dbReference type="Proteomes" id="UP000249754">
    <property type="component" value="Unassembled WGS sequence"/>
</dbReference>
<name>A0A327SUP8_9SPHI</name>
<accession>A0A327SUP8</accession>
<sequence>MKFCVVAKVSKRAVSFWYQSDGNAYAPLSIKESNEIPLYFYVNGNDFIFGSVARERFNRLDPDAYGNYFEIIKDPSKHFVIYNNKKPVKQLFYYGVEQYLSHFLNTVLYKVDSIESYRQHFPLRFLFDTDIEDQEKSLIENLFREAGYFNLDRVSFHRILFNVLVQKEVLSNEKAILLLSAIDDVLYVKLYKNAHAEEVDSCKLAGQGADPRVKILADMIVEYISSQYPYLSIDKDAEIAILLPFCVSLLENSGVIIQGEAELTDGNKYWFKVNERNLTERLQYYSNDSIIYTAIDDLLKSSNLIVQDVIILLGTEEISTSYFSDKLLQKYPYVKEVIPADIKDTMKSIFAEVSISNYTVKSKIPDTPPVPIKPRMPAPAGAGIPTPKLPPPLPPKKEKNVSQPQLNIPRLPEVKPVIPLKINPVKLPPLPPKKSV</sequence>
<dbReference type="STRING" id="188932.AY601_1607"/>
<protein>
    <submittedName>
        <fullName evidence="2">Uncharacterized protein</fullName>
    </submittedName>
</protein>